<name>A0ABV3Q9Y6_9GAMM</name>
<dbReference type="InterPro" id="IPR051459">
    <property type="entry name" value="Cytochrome_c-type_DH"/>
</dbReference>
<evidence type="ECO:0000256" key="7">
    <source>
        <dbReference type="ARBA" id="ARBA00017290"/>
    </source>
</evidence>
<keyword evidence="9" id="KW-0285">Flavoprotein</keyword>
<dbReference type="CDD" id="cd04208">
    <property type="entry name" value="CuRO_2_CuNIR"/>
    <property type="match status" value="1"/>
</dbReference>
<keyword evidence="8 19" id="KW-0349">Heme</keyword>
<dbReference type="Pfam" id="PF00034">
    <property type="entry name" value="Cytochrom_C"/>
    <property type="match status" value="1"/>
</dbReference>
<dbReference type="CDD" id="cd11020">
    <property type="entry name" value="CuRO_1_CuNIR"/>
    <property type="match status" value="1"/>
</dbReference>
<keyword evidence="17" id="KW-0534">Nitrate assimilation</keyword>
<evidence type="ECO:0000256" key="2">
    <source>
        <dbReference type="ARBA" id="ARBA00004418"/>
    </source>
</evidence>
<evidence type="ECO:0000256" key="6">
    <source>
        <dbReference type="ARBA" id="ARBA00011882"/>
    </source>
</evidence>
<evidence type="ECO:0000256" key="1">
    <source>
        <dbReference type="ARBA" id="ARBA00001974"/>
    </source>
</evidence>
<dbReference type="PROSITE" id="PS51007">
    <property type="entry name" value="CYTC"/>
    <property type="match status" value="1"/>
</dbReference>
<dbReference type="GO" id="GO:0050421">
    <property type="term" value="F:nitrite reductase (NO-forming) activity"/>
    <property type="evidence" value="ECO:0007669"/>
    <property type="project" value="UniProtKB-EC"/>
</dbReference>
<feature type="chain" id="PRO_5044985624" description="Copper-containing nitrite reductase" evidence="20">
    <location>
        <begin position="18"/>
        <end position="508"/>
    </location>
</feature>
<comment type="cofactor">
    <cofactor evidence="20">
        <name>Cu(+)</name>
        <dbReference type="ChEBI" id="CHEBI:49552"/>
    </cofactor>
    <text evidence="20">Binds 1 Cu(+) ion.</text>
</comment>
<comment type="catalytic activity">
    <reaction evidence="18 20">
        <text>nitric oxide + Fe(III)-[cytochrome c] + H2O = Fe(II)-[cytochrome c] + nitrite + 2 H(+)</text>
        <dbReference type="Rhea" id="RHEA:15233"/>
        <dbReference type="Rhea" id="RHEA-COMP:10350"/>
        <dbReference type="Rhea" id="RHEA-COMP:14399"/>
        <dbReference type="ChEBI" id="CHEBI:15377"/>
        <dbReference type="ChEBI" id="CHEBI:15378"/>
        <dbReference type="ChEBI" id="CHEBI:16301"/>
        <dbReference type="ChEBI" id="CHEBI:16480"/>
        <dbReference type="ChEBI" id="CHEBI:29033"/>
        <dbReference type="ChEBI" id="CHEBI:29034"/>
        <dbReference type="EC" id="1.7.2.1"/>
    </reaction>
</comment>
<evidence type="ECO:0000256" key="19">
    <source>
        <dbReference type="PROSITE-ProRule" id="PRU00433"/>
    </source>
</evidence>
<comment type="subunit">
    <text evidence="5 20">Homotrimer.</text>
</comment>
<dbReference type="Pfam" id="PF00394">
    <property type="entry name" value="Cu-oxidase"/>
    <property type="match status" value="1"/>
</dbReference>
<keyword evidence="13" id="KW-0274">FAD</keyword>
<evidence type="ECO:0000256" key="3">
    <source>
        <dbReference type="ARBA" id="ARBA00005127"/>
    </source>
</evidence>
<evidence type="ECO:0000256" key="11">
    <source>
        <dbReference type="ARBA" id="ARBA00022737"/>
    </source>
</evidence>
<feature type="signal peptide" evidence="20">
    <location>
        <begin position="1"/>
        <end position="17"/>
    </location>
</feature>
<evidence type="ECO:0000256" key="9">
    <source>
        <dbReference type="ARBA" id="ARBA00022630"/>
    </source>
</evidence>
<dbReference type="SUPFAM" id="SSF49503">
    <property type="entry name" value="Cupredoxins"/>
    <property type="match status" value="2"/>
</dbReference>
<evidence type="ECO:0000256" key="12">
    <source>
        <dbReference type="ARBA" id="ARBA00022764"/>
    </source>
</evidence>
<accession>A0ABV3Q9Y6</accession>
<dbReference type="PANTHER" id="PTHR35008:SF8">
    <property type="entry name" value="ALCOHOL DEHYDROGENASE CYTOCHROME C SUBUNIT"/>
    <property type="match status" value="1"/>
</dbReference>
<dbReference type="RefSeq" id="WP_367852439.1">
    <property type="nucleotide sequence ID" value="NZ_JBFOHK010000001.1"/>
</dbReference>
<dbReference type="Gene3D" id="2.60.40.420">
    <property type="entry name" value="Cupredoxins - blue copper proteins"/>
    <property type="match status" value="2"/>
</dbReference>
<dbReference type="InterPro" id="IPR001287">
    <property type="entry name" value="NO2-reductase_Cu"/>
</dbReference>
<dbReference type="Proteomes" id="UP001556220">
    <property type="component" value="Unassembled WGS sequence"/>
</dbReference>
<organism evidence="22 23">
    <name type="scientific">Rhodanobacter lycopersici</name>
    <dbReference type="NCBI Taxonomy" id="3162487"/>
    <lineage>
        <taxon>Bacteria</taxon>
        <taxon>Pseudomonadati</taxon>
        <taxon>Pseudomonadota</taxon>
        <taxon>Gammaproteobacteria</taxon>
        <taxon>Lysobacterales</taxon>
        <taxon>Rhodanobacteraceae</taxon>
        <taxon>Rhodanobacter</taxon>
    </lineage>
</organism>
<comment type="similarity">
    <text evidence="4 20">Belongs to the multicopper oxidase family.</text>
</comment>
<dbReference type="InterPro" id="IPR001117">
    <property type="entry name" value="Cu-oxidase_2nd"/>
</dbReference>
<dbReference type="Pfam" id="PF07732">
    <property type="entry name" value="Cu-oxidase_3"/>
    <property type="match status" value="1"/>
</dbReference>
<dbReference type="InterPro" id="IPR008972">
    <property type="entry name" value="Cupredoxin"/>
</dbReference>
<dbReference type="EMBL" id="JBFOHK010000001">
    <property type="protein sequence ID" value="MEW9570341.1"/>
    <property type="molecule type" value="Genomic_DNA"/>
</dbReference>
<evidence type="ECO:0000313" key="22">
    <source>
        <dbReference type="EMBL" id="MEW9570341.1"/>
    </source>
</evidence>
<feature type="domain" description="Cytochrome c" evidence="21">
    <location>
        <begin position="392"/>
        <end position="481"/>
    </location>
</feature>
<comment type="pathway">
    <text evidence="3">Nitrogen metabolism; nitrate reduction (denitrification); dinitrogen from nitrate: step 2/4.</text>
</comment>
<comment type="cofactor">
    <cofactor evidence="1">
        <name>FAD</name>
        <dbReference type="ChEBI" id="CHEBI:57692"/>
    </cofactor>
</comment>
<evidence type="ECO:0000259" key="21">
    <source>
        <dbReference type="PROSITE" id="PS51007"/>
    </source>
</evidence>
<evidence type="ECO:0000256" key="17">
    <source>
        <dbReference type="ARBA" id="ARBA00023063"/>
    </source>
</evidence>
<evidence type="ECO:0000256" key="18">
    <source>
        <dbReference type="ARBA" id="ARBA00049340"/>
    </source>
</evidence>
<dbReference type="InterPro" id="IPR011707">
    <property type="entry name" value="Cu-oxidase-like_N"/>
</dbReference>
<reference evidence="22 23" key="1">
    <citation type="submission" date="2024-06" db="EMBL/GenBank/DDBJ databases">
        <authorList>
            <person name="Woo H."/>
        </authorList>
    </citation>
    <scope>NUCLEOTIDE SEQUENCE [LARGE SCALE GENOMIC DNA]</scope>
    <source>
        <strain evidence="22 23">Si-c</strain>
    </source>
</reference>
<dbReference type="InterPro" id="IPR009056">
    <property type="entry name" value="Cyt_c-like_dom"/>
</dbReference>
<comment type="cofactor">
    <cofactor evidence="20">
        <name>Cu(2+)</name>
        <dbReference type="ChEBI" id="CHEBI:29036"/>
    </cofactor>
    <text evidence="20">Binds 1 Cu(+) ion.</text>
</comment>
<keyword evidence="15 19" id="KW-0408">Iron</keyword>
<keyword evidence="14 20" id="KW-0560">Oxidoreductase</keyword>
<keyword evidence="23" id="KW-1185">Reference proteome</keyword>
<proteinExistence type="inferred from homology"/>
<evidence type="ECO:0000313" key="23">
    <source>
        <dbReference type="Proteomes" id="UP001556220"/>
    </source>
</evidence>
<gene>
    <name evidence="22" type="primary">nirK</name>
    <name evidence="22" type="ORF">ABQJ54_01110</name>
</gene>
<keyword evidence="20" id="KW-0732">Signal</keyword>
<evidence type="ECO:0000256" key="8">
    <source>
        <dbReference type="ARBA" id="ARBA00022617"/>
    </source>
</evidence>
<comment type="subcellular location">
    <subcellularLocation>
        <location evidence="2">Periplasm</location>
    </subcellularLocation>
</comment>
<comment type="caution">
    <text evidence="22">The sequence shown here is derived from an EMBL/GenBank/DDBJ whole genome shotgun (WGS) entry which is preliminary data.</text>
</comment>
<evidence type="ECO:0000256" key="16">
    <source>
        <dbReference type="ARBA" id="ARBA00023008"/>
    </source>
</evidence>
<evidence type="ECO:0000256" key="5">
    <source>
        <dbReference type="ARBA" id="ARBA00011233"/>
    </source>
</evidence>
<dbReference type="PANTHER" id="PTHR35008">
    <property type="entry name" value="BLL4482 PROTEIN-RELATED"/>
    <property type="match status" value="1"/>
</dbReference>
<dbReference type="SUPFAM" id="SSF46626">
    <property type="entry name" value="Cytochrome c"/>
    <property type="match status" value="1"/>
</dbReference>
<sequence length="508" mass="53342">MKYVVCVAAMTAMAFLAACTEGARDRGVSPAGAGAVYAAPAPTVPASIDFGPPQGEPIHAVLASPPHVPPPIQRNYPARVIVDLEVIEKEMPIADGATYTFWTFGGTVPGSFIRVRQGDTVEFHLKNAPGNKMPHNIDLHSVIGPGGGAAASFTAPGHESTFTFKALHAGLYVYHCATTPVGMHIADGMYGLILVEPPQGLPKVDHEYYVMQGDFYTTGDYHAKGHQSFDMQKAIAEQPTYVLFNGSEGALTGANALTAKTGETVRLFMGNGGPSLLSSFHVIGEVFDRVWLDGFAHPQEDMQTVPVPPGSAVTVQFRTTVPGTYALVDHAIFRAFNKGALGALKVDGPENKAVYSGKLADAEYTGDHDAANPQVAAPAVNPPAAAPLTREGQIAAGKQLFDGICAACHQANGQGLPGVFPPLAKSDFLAADPRRAMSIVTHGLSGKIQVGGHEYDSMMPPLSQLTDDDVANVLTYVINSWGNPGGQFNAKEVAKARAGSAPVVVAEH</sequence>
<keyword evidence="11" id="KW-0677">Repeat</keyword>
<keyword evidence="16 20" id="KW-0186">Copper</keyword>
<dbReference type="PROSITE" id="PS51257">
    <property type="entry name" value="PROKAR_LIPOPROTEIN"/>
    <property type="match status" value="1"/>
</dbReference>
<dbReference type="EC" id="1.7.2.1" evidence="6 20"/>
<evidence type="ECO:0000256" key="10">
    <source>
        <dbReference type="ARBA" id="ARBA00022723"/>
    </source>
</evidence>
<dbReference type="Gene3D" id="1.10.760.10">
    <property type="entry name" value="Cytochrome c-like domain"/>
    <property type="match status" value="1"/>
</dbReference>
<evidence type="ECO:0000256" key="4">
    <source>
        <dbReference type="ARBA" id="ARBA00010609"/>
    </source>
</evidence>
<dbReference type="InterPro" id="IPR036909">
    <property type="entry name" value="Cyt_c-like_dom_sf"/>
</dbReference>
<evidence type="ECO:0000256" key="15">
    <source>
        <dbReference type="ARBA" id="ARBA00023004"/>
    </source>
</evidence>
<dbReference type="PRINTS" id="PR00695">
    <property type="entry name" value="CUNO2RDTASE"/>
</dbReference>
<evidence type="ECO:0000256" key="20">
    <source>
        <dbReference type="RuleBase" id="RU365025"/>
    </source>
</evidence>
<keyword evidence="10 19" id="KW-0479">Metal-binding</keyword>
<protein>
    <recommendedName>
        <fullName evidence="7 20">Copper-containing nitrite reductase</fullName>
        <ecNumber evidence="6 20">1.7.2.1</ecNumber>
    </recommendedName>
</protein>
<keyword evidence="12" id="KW-0574">Periplasm</keyword>
<evidence type="ECO:0000256" key="14">
    <source>
        <dbReference type="ARBA" id="ARBA00023002"/>
    </source>
</evidence>
<evidence type="ECO:0000256" key="13">
    <source>
        <dbReference type="ARBA" id="ARBA00022827"/>
    </source>
</evidence>
<dbReference type="NCBIfam" id="TIGR02376">
    <property type="entry name" value="Cu_nitrite_red"/>
    <property type="match status" value="1"/>
</dbReference>